<gene>
    <name evidence="1" type="ORF">AVEN_137849_1</name>
</gene>
<comment type="caution">
    <text evidence="1">The sequence shown here is derived from an EMBL/GenBank/DDBJ whole genome shotgun (WGS) entry which is preliminary data.</text>
</comment>
<dbReference type="AlphaFoldDB" id="A0A4Y2QFM2"/>
<evidence type="ECO:0000313" key="2">
    <source>
        <dbReference type="Proteomes" id="UP000499080"/>
    </source>
</evidence>
<sequence length="107" mass="11820">MRIPSVLSAPNEIKPFPSPPKCSGISRSHDARHRYVWCLGFSIGGNTVRTITGGGTHACHHCTYVHQLEPAYLSDGFSSTYSWNPQKVKSTYTPYASALYYHPASFA</sequence>
<keyword evidence="2" id="KW-1185">Reference proteome</keyword>
<organism evidence="1 2">
    <name type="scientific">Araneus ventricosus</name>
    <name type="common">Orbweaver spider</name>
    <name type="synonym">Epeira ventricosa</name>
    <dbReference type="NCBI Taxonomy" id="182803"/>
    <lineage>
        <taxon>Eukaryota</taxon>
        <taxon>Metazoa</taxon>
        <taxon>Ecdysozoa</taxon>
        <taxon>Arthropoda</taxon>
        <taxon>Chelicerata</taxon>
        <taxon>Arachnida</taxon>
        <taxon>Araneae</taxon>
        <taxon>Araneomorphae</taxon>
        <taxon>Entelegynae</taxon>
        <taxon>Araneoidea</taxon>
        <taxon>Araneidae</taxon>
        <taxon>Araneus</taxon>
    </lineage>
</organism>
<evidence type="ECO:0000313" key="1">
    <source>
        <dbReference type="EMBL" id="GBN62202.1"/>
    </source>
</evidence>
<reference evidence="1 2" key="1">
    <citation type="journal article" date="2019" name="Sci. Rep.">
        <title>Orb-weaving spider Araneus ventricosus genome elucidates the spidroin gene catalogue.</title>
        <authorList>
            <person name="Kono N."/>
            <person name="Nakamura H."/>
            <person name="Ohtoshi R."/>
            <person name="Moran D.A.P."/>
            <person name="Shinohara A."/>
            <person name="Yoshida Y."/>
            <person name="Fujiwara M."/>
            <person name="Mori M."/>
            <person name="Tomita M."/>
            <person name="Arakawa K."/>
        </authorList>
    </citation>
    <scope>NUCLEOTIDE SEQUENCE [LARGE SCALE GENOMIC DNA]</scope>
</reference>
<dbReference type="Proteomes" id="UP000499080">
    <property type="component" value="Unassembled WGS sequence"/>
</dbReference>
<name>A0A4Y2QFM2_ARAVE</name>
<proteinExistence type="predicted"/>
<protein>
    <submittedName>
        <fullName evidence="1">Uncharacterized protein</fullName>
    </submittedName>
</protein>
<accession>A0A4Y2QFM2</accession>
<dbReference type="EMBL" id="BGPR01013783">
    <property type="protein sequence ID" value="GBN62202.1"/>
    <property type="molecule type" value="Genomic_DNA"/>
</dbReference>